<organism evidence="2 3">
    <name type="scientific">Cellulomonas xiejunii</name>
    <dbReference type="NCBI Taxonomy" id="2968083"/>
    <lineage>
        <taxon>Bacteria</taxon>
        <taxon>Bacillati</taxon>
        <taxon>Actinomycetota</taxon>
        <taxon>Actinomycetes</taxon>
        <taxon>Micrococcales</taxon>
        <taxon>Cellulomonadaceae</taxon>
        <taxon>Cellulomonas</taxon>
    </lineage>
</organism>
<evidence type="ECO:0000313" key="3">
    <source>
        <dbReference type="Proteomes" id="UP001316384"/>
    </source>
</evidence>
<dbReference type="RefSeq" id="WP_227577028.1">
    <property type="nucleotide sequence ID" value="NZ_CP101987.1"/>
</dbReference>
<dbReference type="GO" id="GO:0016787">
    <property type="term" value="F:hydrolase activity"/>
    <property type="evidence" value="ECO:0007669"/>
    <property type="project" value="UniProtKB-KW"/>
</dbReference>
<sequence>MRTIGHFRSADARAAYVRAYEAAMAALPPPTDGFEVGTSFGCVRGFRWEGVRDTSVPVVLLPGRSAGVPMWGDNLPDLLRSERTVFAVDALGDAGLSEQSVPLSTAGDQATWVEETLDGLGVGVVHTLGHSFGAATTAAHALRFPSRVASIGLLEPAFVLRWPPPSTFVWATLSLVPGPSSWREHALAALGGVEVDEVRARTPIGEMISAAVEHFQSDLPTPRPLSREQLGRLTQPVYVAIAGRRSLAGGERAATRARTLPNAVVDVWPGTTHSLPMQVPAELALRLRSFWDRVDPAG</sequence>
<dbReference type="Proteomes" id="UP001316384">
    <property type="component" value="Chromosome"/>
</dbReference>
<dbReference type="Gene3D" id="3.40.50.1820">
    <property type="entry name" value="alpha/beta hydrolase"/>
    <property type="match status" value="1"/>
</dbReference>
<dbReference type="InterPro" id="IPR050266">
    <property type="entry name" value="AB_hydrolase_sf"/>
</dbReference>
<feature type="domain" description="AB hydrolase-1" evidence="1">
    <location>
        <begin position="57"/>
        <end position="165"/>
    </location>
</feature>
<dbReference type="SUPFAM" id="SSF53474">
    <property type="entry name" value="alpha/beta-Hydrolases"/>
    <property type="match status" value="1"/>
</dbReference>
<protein>
    <submittedName>
        <fullName evidence="2">Alpha/beta fold hydrolase</fullName>
    </submittedName>
</protein>
<name>A0ABY5KQH8_9CELL</name>
<keyword evidence="2" id="KW-0378">Hydrolase</keyword>
<reference evidence="2 3" key="1">
    <citation type="submission" date="2022-07" db="EMBL/GenBank/DDBJ databases">
        <title>Novel species in genus cellulomonas.</title>
        <authorList>
            <person name="Ye L."/>
        </authorList>
    </citation>
    <scope>NUCLEOTIDE SEQUENCE [LARGE SCALE GENOMIC DNA]</scope>
    <source>
        <strain evidence="3">zg-B89</strain>
    </source>
</reference>
<gene>
    <name evidence="2" type="ORF">NP048_00535</name>
</gene>
<dbReference type="PANTHER" id="PTHR43798">
    <property type="entry name" value="MONOACYLGLYCEROL LIPASE"/>
    <property type="match status" value="1"/>
</dbReference>
<accession>A0ABY5KQH8</accession>
<dbReference type="InterPro" id="IPR029058">
    <property type="entry name" value="AB_hydrolase_fold"/>
</dbReference>
<evidence type="ECO:0000313" key="2">
    <source>
        <dbReference type="EMBL" id="UUI71994.1"/>
    </source>
</evidence>
<dbReference type="InterPro" id="IPR000073">
    <property type="entry name" value="AB_hydrolase_1"/>
</dbReference>
<dbReference type="Pfam" id="PF00561">
    <property type="entry name" value="Abhydrolase_1"/>
    <property type="match status" value="1"/>
</dbReference>
<proteinExistence type="predicted"/>
<keyword evidence="3" id="KW-1185">Reference proteome</keyword>
<evidence type="ECO:0000259" key="1">
    <source>
        <dbReference type="Pfam" id="PF00561"/>
    </source>
</evidence>
<dbReference type="PANTHER" id="PTHR43798:SF33">
    <property type="entry name" value="HYDROLASE, PUTATIVE (AFU_ORTHOLOGUE AFUA_2G14860)-RELATED"/>
    <property type="match status" value="1"/>
</dbReference>
<dbReference type="EMBL" id="CP101987">
    <property type="protein sequence ID" value="UUI71994.1"/>
    <property type="molecule type" value="Genomic_DNA"/>
</dbReference>